<dbReference type="PANTHER" id="PTHR43046:SF14">
    <property type="entry name" value="MUTT_NUDIX FAMILY PROTEIN"/>
    <property type="match status" value="1"/>
</dbReference>
<feature type="compositionally biased region" description="Basic and acidic residues" evidence="5">
    <location>
        <begin position="17"/>
        <end position="26"/>
    </location>
</feature>
<dbReference type="GO" id="GO:0016787">
    <property type="term" value="F:hydrolase activity"/>
    <property type="evidence" value="ECO:0007669"/>
    <property type="project" value="UniProtKB-KW"/>
</dbReference>
<dbReference type="EMBL" id="JBHRWI010000012">
    <property type="protein sequence ID" value="MFC3510233.1"/>
    <property type="molecule type" value="Genomic_DNA"/>
</dbReference>
<evidence type="ECO:0000259" key="6">
    <source>
        <dbReference type="PROSITE" id="PS51462"/>
    </source>
</evidence>
<evidence type="ECO:0000313" key="7">
    <source>
        <dbReference type="EMBL" id="MFC3510233.1"/>
    </source>
</evidence>
<evidence type="ECO:0000256" key="1">
    <source>
        <dbReference type="ARBA" id="ARBA00001946"/>
    </source>
</evidence>
<comment type="cofactor">
    <cofactor evidence="1">
        <name>Mg(2+)</name>
        <dbReference type="ChEBI" id="CHEBI:18420"/>
    </cofactor>
</comment>
<feature type="domain" description="Nudix hydrolase" evidence="6">
    <location>
        <begin position="1"/>
        <end position="108"/>
    </location>
</feature>
<accession>A0ABV7QFG1</accession>
<evidence type="ECO:0000256" key="4">
    <source>
        <dbReference type="RuleBase" id="RU003476"/>
    </source>
</evidence>
<dbReference type="Proteomes" id="UP001595764">
    <property type="component" value="Unassembled WGS sequence"/>
</dbReference>
<reference evidence="8" key="1">
    <citation type="journal article" date="2019" name="Int. J. Syst. Evol. Microbiol.">
        <title>The Global Catalogue of Microorganisms (GCM) 10K type strain sequencing project: providing services to taxonomists for standard genome sequencing and annotation.</title>
        <authorList>
            <consortium name="The Broad Institute Genomics Platform"/>
            <consortium name="The Broad Institute Genome Sequencing Center for Infectious Disease"/>
            <person name="Wu L."/>
            <person name="Ma J."/>
        </authorList>
    </citation>
    <scope>NUCLEOTIDE SEQUENCE [LARGE SCALE GENOMIC DNA]</scope>
    <source>
        <strain evidence="8">CGMCC 4.7682</strain>
    </source>
</reference>
<evidence type="ECO:0000256" key="3">
    <source>
        <dbReference type="ARBA" id="ARBA00022801"/>
    </source>
</evidence>
<dbReference type="PROSITE" id="PS51462">
    <property type="entry name" value="NUDIX"/>
    <property type="match status" value="1"/>
</dbReference>
<dbReference type="PROSITE" id="PS00893">
    <property type="entry name" value="NUDIX_BOX"/>
    <property type="match status" value="1"/>
</dbReference>
<dbReference type="InterPro" id="IPR020476">
    <property type="entry name" value="Nudix_hydrolase"/>
</dbReference>
<dbReference type="PRINTS" id="PR00502">
    <property type="entry name" value="NUDIXFAMILY"/>
</dbReference>
<dbReference type="CDD" id="cd02883">
    <property type="entry name" value="NUDIX_Hydrolase"/>
    <property type="match status" value="1"/>
</dbReference>
<comment type="similarity">
    <text evidence="2 4">Belongs to the Nudix hydrolase family.</text>
</comment>
<dbReference type="RefSeq" id="WP_377868385.1">
    <property type="nucleotide sequence ID" value="NZ_JBHMAY010000005.1"/>
</dbReference>
<proteinExistence type="inferred from homology"/>
<comment type="caution">
    <text evidence="7">The sequence shown here is derived from an EMBL/GenBank/DDBJ whole genome shotgun (WGS) entry which is preliminary data.</text>
</comment>
<gene>
    <name evidence="7" type="ORF">ACFORO_08680</name>
</gene>
<sequence>MFDSWRKQWELPGGTREPGETPRRTAVRELREETGIHTDDLGFAAVAAVGLVRPNRRELLAVHRGCLRFPPRLTANDGALAFRWWRPAADVDEDMSPPDAEIAMRVLRARSGDDAGPPT</sequence>
<dbReference type="InterPro" id="IPR020084">
    <property type="entry name" value="NUDIX_hydrolase_CS"/>
</dbReference>
<evidence type="ECO:0000256" key="2">
    <source>
        <dbReference type="ARBA" id="ARBA00005582"/>
    </source>
</evidence>
<evidence type="ECO:0000256" key="5">
    <source>
        <dbReference type="SAM" id="MobiDB-lite"/>
    </source>
</evidence>
<keyword evidence="8" id="KW-1185">Reference proteome</keyword>
<dbReference type="Gene3D" id="3.90.79.10">
    <property type="entry name" value="Nucleoside Triphosphate Pyrophosphohydrolase"/>
    <property type="match status" value="1"/>
</dbReference>
<dbReference type="InterPro" id="IPR015797">
    <property type="entry name" value="NUDIX_hydrolase-like_dom_sf"/>
</dbReference>
<evidence type="ECO:0000313" key="8">
    <source>
        <dbReference type="Proteomes" id="UP001595764"/>
    </source>
</evidence>
<feature type="region of interest" description="Disordered" evidence="5">
    <location>
        <begin position="1"/>
        <end position="26"/>
    </location>
</feature>
<organism evidence="7 8">
    <name type="scientific">Amycolatopsis halotolerans</name>
    <dbReference type="NCBI Taxonomy" id="330083"/>
    <lineage>
        <taxon>Bacteria</taxon>
        <taxon>Bacillati</taxon>
        <taxon>Actinomycetota</taxon>
        <taxon>Actinomycetes</taxon>
        <taxon>Pseudonocardiales</taxon>
        <taxon>Pseudonocardiaceae</taxon>
        <taxon>Amycolatopsis</taxon>
    </lineage>
</organism>
<dbReference type="InterPro" id="IPR000086">
    <property type="entry name" value="NUDIX_hydrolase_dom"/>
</dbReference>
<keyword evidence="3 4" id="KW-0378">Hydrolase</keyword>
<dbReference type="PANTHER" id="PTHR43046">
    <property type="entry name" value="GDP-MANNOSE MANNOSYL HYDROLASE"/>
    <property type="match status" value="1"/>
</dbReference>
<name>A0ABV7QFG1_9PSEU</name>
<protein>
    <submittedName>
        <fullName evidence="7">NUDIX hydrolase</fullName>
    </submittedName>
</protein>
<dbReference type="Pfam" id="PF00293">
    <property type="entry name" value="NUDIX"/>
    <property type="match status" value="1"/>
</dbReference>
<dbReference type="SUPFAM" id="SSF55811">
    <property type="entry name" value="Nudix"/>
    <property type="match status" value="1"/>
</dbReference>